<evidence type="ECO:0000313" key="3">
    <source>
        <dbReference type="Ensembl" id="ENSPLAP00000028599.1"/>
    </source>
</evidence>
<feature type="compositionally biased region" description="Low complexity" evidence="1">
    <location>
        <begin position="64"/>
        <end position="77"/>
    </location>
</feature>
<dbReference type="Ensembl" id="ENSPLAT00000030311.1">
    <property type="protein sequence ID" value="ENSPLAP00000028599.1"/>
    <property type="gene ID" value="ENSPLAG00000018116.1"/>
</dbReference>
<evidence type="ECO:0000259" key="2">
    <source>
        <dbReference type="Pfam" id="PF13926"/>
    </source>
</evidence>
<feature type="domain" description="DUF4211" evidence="2">
    <location>
        <begin position="85"/>
        <end position="163"/>
    </location>
</feature>
<dbReference type="InterPro" id="IPR052466">
    <property type="entry name" value="DNA_MethProtect_Complex"/>
</dbReference>
<feature type="region of interest" description="Disordered" evidence="1">
    <location>
        <begin position="1"/>
        <end position="79"/>
    </location>
</feature>
<proteinExistence type="predicted"/>
<keyword evidence="4" id="KW-1185">Reference proteome</keyword>
<feature type="compositionally biased region" description="Basic and acidic residues" evidence="1">
    <location>
        <begin position="1"/>
        <end position="50"/>
    </location>
</feature>
<sequence>MREKQSEQKGRERRDVEKEKRQGKDSSLEILRVKEEKRGEKNKISKDRAKPPPKKRKKWLKEVPSSSSESDSSRPSPVWGGISIRAMREMFKSYVEMLVSTALDPDMIQALEDTDDELYLPPMRKIDSLLSEQKKRLLRRINMSVQHQEVLHMYPKMTADPLESGAVRVHLGGEGYSRKTLSRVKKSVPKQQDIKLSIETCRLYSLYHSLHHYKYHTFLHCKKETDNIEQAAEDPGQEEVVQQCMANQGWLEKLFSSFVELLTFGAKA</sequence>
<evidence type="ECO:0000256" key="1">
    <source>
        <dbReference type="SAM" id="MobiDB-lite"/>
    </source>
</evidence>
<reference evidence="3" key="1">
    <citation type="submission" date="2025-08" db="UniProtKB">
        <authorList>
            <consortium name="Ensembl"/>
        </authorList>
    </citation>
    <scope>IDENTIFICATION</scope>
</reference>
<evidence type="ECO:0000313" key="4">
    <source>
        <dbReference type="Proteomes" id="UP000261500"/>
    </source>
</evidence>
<name>A0A3B3VV19_9TELE</name>
<dbReference type="Pfam" id="PF13926">
    <property type="entry name" value="DUF4211"/>
    <property type="match status" value="1"/>
</dbReference>
<dbReference type="PANTHER" id="PTHR14709:SF1">
    <property type="entry name" value="PROLINE-RICH PROTEIN 12"/>
    <property type="match status" value="1"/>
</dbReference>
<dbReference type="Proteomes" id="UP000261500">
    <property type="component" value="Unplaced"/>
</dbReference>
<dbReference type="AlphaFoldDB" id="A0A3B3VV19"/>
<dbReference type="InterPro" id="IPR025451">
    <property type="entry name" value="DUF4211"/>
</dbReference>
<accession>A0A3B3VV19</accession>
<protein>
    <submittedName>
        <fullName evidence="3">Proline-rich protein 12-like</fullName>
    </submittedName>
</protein>
<dbReference type="GeneTree" id="ENSGT00440000037417"/>
<dbReference type="PANTHER" id="PTHR14709">
    <property type="entry name" value="GLUTAMINE AND SERINE-RICH PROTEIN 1-RELATED"/>
    <property type="match status" value="1"/>
</dbReference>
<reference evidence="3" key="2">
    <citation type="submission" date="2025-09" db="UniProtKB">
        <authorList>
            <consortium name="Ensembl"/>
        </authorList>
    </citation>
    <scope>IDENTIFICATION</scope>
</reference>
<organism evidence="3 4">
    <name type="scientific">Poecilia latipinna</name>
    <name type="common">sailfin molly</name>
    <dbReference type="NCBI Taxonomy" id="48699"/>
    <lineage>
        <taxon>Eukaryota</taxon>
        <taxon>Metazoa</taxon>
        <taxon>Chordata</taxon>
        <taxon>Craniata</taxon>
        <taxon>Vertebrata</taxon>
        <taxon>Euteleostomi</taxon>
        <taxon>Actinopterygii</taxon>
        <taxon>Neopterygii</taxon>
        <taxon>Teleostei</taxon>
        <taxon>Neoteleostei</taxon>
        <taxon>Acanthomorphata</taxon>
        <taxon>Ovalentaria</taxon>
        <taxon>Atherinomorphae</taxon>
        <taxon>Cyprinodontiformes</taxon>
        <taxon>Poeciliidae</taxon>
        <taxon>Poeciliinae</taxon>
        <taxon>Poecilia</taxon>
    </lineage>
</organism>